<keyword evidence="3" id="KW-1185">Reference proteome</keyword>
<dbReference type="Proteomes" id="UP001501710">
    <property type="component" value="Unassembled WGS sequence"/>
</dbReference>
<comment type="caution">
    <text evidence="2">The sequence shown here is derived from an EMBL/GenBank/DDBJ whole genome shotgun (WGS) entry which is preliminary data.</text>
</comment>
<gene>
    <name evidence="2" type="ORF">GCM10022254_50740</name>
</gene>
<evidence type="ECO:0000313" key="2">
    <source>
        <dbReference type="EMBL" id="GAA4237732.1"/>
    </source>
</evidence>
<proteinExistence type="predicted"/>
<evidence type="ECO:0000256" key="1">
    <source>
        <dbReference type="SAM" id="MobiDB-lite"/>
    </source>
</evidence>
<protein>
    <submittedName>
        <fullName evidence="2">Uncharacterized protein</fullName>
    </submittedName>
</protein>
<feature type="region of interest" description="Disordered" evidence="1">
    <location>
        <begin position="1"/>
        <end position="76"/>
    </location>
</feature>
<sequence length="98" mass="10182">MSFERHLVTRGMARPGLAVGGTENSANSRATSDPVAGKDRGAGRRRPGMLGRATVRSHLATDGTGHGPVTGSAAPSVGAEALRDSWVFDTSQKGRRIL</sequence>
<accession>A0ABP8CCU3</accession>
<feature type="compositionally biased region" description="Polar residues" evidence="1">
    <location>
        <begin position="22"/>
        <end position="31"/>
    </location>
</feature>
<evidence type="ECO:0000313" key="3">
    <source>
        <dbReference type="Proteomes" id="UP001501710"/>
    </source>
</evidence>
<name>A0ABP8CCU3_9ACTN</name>
<organism evidence="2 3">
    <name type="scientific">Actinomadura meridiana</name>
    <dbReference type="NCBI Taxonomy" id="559626"/>
    <lineage>
        <taxon>Bacteria</taxon>
        <taxon>Bacillati</taxon>
        <taxon>Actinomycetota</taxon>
        <taxon>Actinomycetes</taxon>
        <taxon>Streptosporangiales</taxon>
        <taxon>Thermomonosporaceae</taxon>
        <taxon>Actinomadura</taxon>
    </lineage>
</organism>
<dbReference type="EMBL" id="BAABAS010000019">
    <property type="protein sequence ID" value="GAA4237732.1"/>
    <property type="molecule type" value="Genomic_DNA"/>
</dbReference>
<reference evidence="3" key="1">
    <citation type="journal article" date="2019" name="Int. J. Syst. Evol. Microbiol.">
        <title>The Global Catalogue of Microorganisms (GCM) 10K type strain sequencing project: providing services to taxonomists for standard genome sequencing and annotation.</title>
        <authorList>
            <consortium name="The Broad Institute Genomics Platform"/>
            <consortium name="The Broad Institute Genome Sequencing Center for Infectious Disease"/>
            <person name="Wu L."/>
            <person name="Ma J."/>
        </authorList>
    </citation>
    <scope>NUCLEOTIDE SEQUENCE [LARGE SCALE GENOMIC DNA]</scope>
    <source>
        <strain evidence="3">JCM 17440</strain>
    </source>
</reference>